<evidence type="ECO:0000313" key="1">
    <source>
        <dbReference type="EMBL" id="KAK9537298.1"/>
    </source>
</evidence>
<sequence>MPTGSSGSGGREENNGPAIMMENISHPMQDPLSALCSSFSDRSLHPRCVKERYRRSFLPAAVRLHNQHYTQYTTPTI</sequence>
<reference evidence="1 2" key="1">
    <citation type="journal article" date="2024" name="Genome Biol. Evol.">
        <title>Chromosome-level genome assembly of the viviparous eelpout Zoarces viviparus.</title>
        <authorList>
            <person name="Fuhrmann N."/>
            <person name="Brasseur M.V."/>
            <person name="Bakowski C.E."/>
            <person name="Podsiadlowski L."/>
            <person name="Prost S."/>
            <person name="Krehenwinkel H."/>
            <person name="Mayer C."/>
        </authorList>
    </citation>
    <scope>NUCLEOTIDE SEQUENCE [LARGE SCALE GENOMIC DNA]</scope>
    <source>
        <strain evidence="1">NO-MEL_2022_Ind0_liver</strain>
    </source>
</reference>
<name>A0AAW1FRW2_ZOAVI</name>
<proteinExistence type="predicted"/>
<keyword evidence="2" id="KW-1185">Reference proteome</keyword>
<dbReference type="EMBL" id="JBCEZU010000034">
    <property type="protein sequence ID" value="KAK9537298.1"/>
    <property type="molecule type" value="Genomic_DNA"/>
</dbReference>
<evidence type="ECO:0000313" key="2">
    <source>
        <dbReference type="Proteomes" id="UP001488805"/>
    </source>
</evidence>
<comment type="caution">
    <text evidence="1">The sequence shown here is derived from an EMBL/GenBank/DDBJ whole genome shotgun (WGS) entry which is preliminary data.</text>
</comment>
<gene>
    <name evidence="1" type="ORF">VZT92_004928</name>
</gene>
<dbReference type="AlphaFoldDB" id="A0AAW1FRW2"/>
<protein>
    <submittedName>
        <fullName evidence="1">Uncharacterized protein</fullName>
    </submittedName>
</protein>
<dbReference type="Proteomes" id="UP001488805">
    <property type="component" value="Unassembled WGS sequence"/>
</dbReference>
<organism evidence="1 2">
    <name type="scientific">Zoarces viviparus</name>
    <name type="common">Viviparous eelpout</name>
    <name type="synonym">Blennius viviparus</name>
    <dbReference type="NCBI Taxonomy" id="48416"/>
    <lineage>
        <taxon>Eukaryota</taxon>
        <taxon>Metazoa</taxon>
        <taxon>Chordata</taxon>
        <taxon>Craniata</taxon>
        <taxon>Vertebrata</taxon>
        <taxon>Euteleostomi</taxon>
        <taxon>Actinopterygii</taxon>
        <taxon>Neopterygii</taxon>
        <taxon>Teleostei</taxon>
        <taxon>Neoteleostei</taxon>
        <taxon>Acanthomorphata</taxon>
        <taxon>Eupercaria</taxon>
        <taxon>Perciformes</taxon>
        <taxon>Cottioidei</taxon>
        <taxon>Zoarcales</taxon>
        <taxon>Zoarcidae</taxon>
        <taxon>Zoarcinae</taxon>
        <taxon>Zoarces</taxon>
    </lineage>
</organism>
<accession>A0AAW1FRW2</accession>